<dbReference type="SMART" id="SM00487">
    <property type="entry name" value="DEXDc"/>
    <property type="match status" value="1"/>
</dbReference>
<dbReference type="InterPro" id="IPR027417">
    <property type="entry name" value="P-loop_NTPase"/>
</dbReference>
<keyword evidence="9" id="KW-0051">Antiviral defense</keyword>
<dbReference type="Proteomes" id="UP000185713">
    <property type="component" value="Unassembled WGS sequence"/>
</dbReference>
<sequence length="797" mass="94232">MKLPDKTFSFSNEDFNLKSHPHQSLKEHLEGVTSIALSIFDKQTKNSEKREVIQKICMAHDFGKATSFFQDYITYDETISRQHRKFGTEKNHSLLSAIFAYWWLPEPYKLMGYLAIKRHHGSIKNTKDETDLLDEYDILEKQLADIKENNQCELERLYDMKLDDFLKFANRSNIRQIRKNWSQEKRINNGYTIDYILEFSYFYSLLLTADKMQLIAETPNLPSQKSSFTVEKYKNHVREELLSKNPLLEKSHIFNIREKIFDELKKELQSIDLKSESFFSINIPTGSGKTFLAYYSALYMANKLEKKYGYAPDIVYSLPFLSIIDQNYRELANIVKYNQNSEPKDTEILKYHSLSEIKYESEDKHYENYDARFCFDNWQSKIVTTTFVQLFNTIFKIGNHSIGHRFHRIVNSIIILDEIQEVDEKYYPIIRQFFNKLAIKYNVKFIFVTATMPILIDSHELVPNKKTYFEDLNRIKICNHLSESSSLDNFGDLLLEDIDKRPYKSFLIVLNTIKTSKDIFELLQENTDRMCIYLSTEIYPKARLEKIDFIRRSEENLVVVSTQLIEAGVDIDMDVIYRDFCPLDSINQTSGRANRNGKSEEPSEVHLYRLKDENTGYYYHNYIYPPFLIDITQDILKDKNIVEEKDIYSLNEKYAQNIMKKVSHDISTEISKHIQVLDFKKLRNSFELIDNKDIPKHDVIIEADSTCSSIINSLVHLHNNWKENKTQWEYNFEIKNLFRRLSQYKISINNKTYSSLHDSLQEIEGFDVEYLPMNCDSTQLYSEERGIILDNSQIEIF</sequence>
<evidence type="ECO:0000256" key="6">
    <source>
        <dbReference type="ARBA" id="ARBA00022801"/>
    </source>
</evidence>
<dbReference type="NCBIfam" id="TIGR01587">
    <property type="entry name" value="cas3_core"/>
    <property type="match status" value="1"/>
</dbReference>
<dbReference type="SUPFAM" id="SSF52540">
    <property type="entry name" value="P-loop containing nucleoside triphosphate hydrolases"/>
    <property type="match status" value="1"/>
</dbReference>
<reference evidence="16" key="2">
    <citation type="submission" date="2017-04" db="EMBL/GenBank/DDBJ databases">
        <authorList>
            <person name="Varghese N."/>
            <person name="Submissions S."/>
        </authorList>
    </citation>
    <scope>NUCLEOTIDE SEQUENCE [LARGE SCALE GENOMIC DNA]</scope>
    <source>
        <strain evidence="16">FDF-1</strain>
    </source>
</reference>
<feature type="coiled-coil region" evidence="10">
    <location>
        <begin position="129"/>
        <end position="156"/>
    </location>
</feature>
<keyword evidence="7" id="KW-0347">Helicase</keyword>
<dbReference type="Proteomes" id="UP000193969">
    <property type="component" value="Unassembled WGS sequence"/>
</dbReference>
<evidence type="ECO:0000313" key="14">
    <source>
        <dbReference type="EMBL" id="SMH32762.1"/>
    </source>
</evidence>
<evidence type="ECO:0000256" key="8">
    <source>
        <dbReference type="ARBA" id="ARBA00022840"/>
    </source>
</evidence>
<evidence type="ECO:0000313" key="16">
    <source>
        <dbReference type="Proteomes" id="UP000193969"/>
    </source>
</evidence>
<dbReference type="GO" id="GO:0005524">
    <property type="term" value="F:ATP binding"/>
    <property type="evidence" value="ECO:0007669"/>
    <property type="project" value="UniProtKB-KW"/>
</dbReference>
<dbReference type="NCBIfam" id="TIGR01596">
    <property type="entry name" value="cas3_HD"/>
    <property type="match status" value="1"/>
</dbReference>
<organism evidence="12 15">
    <name type="scientific">Methanohalophilus portucalensis FDF-1</name>
    <dbReference type="NCBI Taxonomy" id="523843"/>
    <lineage>
        <taxon>Archaea</taxon>
        <taxon>Methanobacteriati</taxon>
        <taxon>Methanobacteriota</taxon>
        <taxon>Stenosarchaea group</taxon>
        <taxon>Methanomicrobia</taxon>
        <taxon>Methanosarcinales</taxon>
        <taxon>Methanosarcinaceae</taxon>
        <taxon>Methanohalophilus</taxon>
    </lineage>
</organism>
<protein>
    <submittedName>
        <fullName evidence="14">CRISPR-associated helicase, Cas3 family</fullName>
    </submittedName>
    <submittedName>
        <fullName evidence="13">CRISPR-associated helicase/endonuclease Cas3</fullName>
    </submittedName>
</protein>
<evidence type="ECO:0000256" key="1">
    <source>
        <dbReference type="ARBA" id="ARBA00006847"/>
    </source>
</evidence>
<dbReference type="EMBL" id="FXBN01000001">
    <property type="protein sequence ID" value="SMH32762.1"/>
    <property type="molecule type" value="Genomic_DNA"/>
</dbReference>
<dbReference type="InterPro" id="IPR054712">
    <property type="entry name" value="Cas3-like_dom"/>
</dbReference>
<evidence type="ECO:0000313" key="15">
    <source>
        <dbReference type="Proteomes" id="UP000185713"/>
    </source>
</evidence>
<dbReference type="GO" id="GO:0004386">
    <property type="term" value="F:helicase activity"/>
    <property type="evidence" value="ECO:0007669"/>
    <property type="project" value="UniProtKB-KW"/>
</dbReference>
<evidence type="ECO:0000313" key="13">
    <source>
        <dbReference type="EMBL" id="RNI13263.1"/>
    </source>
</evidence>
<dbReference type="GO" id="GO:0004519">
    <property type="term" value="F:endonuclease activity"/>
    <property type="evidence" value="ECO:0007669"/>
    <property type="project" value="UniProtKB-KW"/>
</dbReference>
<reference evidence="12 15" key="1">
    <citation type="submission" date="2014-12" db="EMBL/GenBank/DDBJ databases">
        <title>The genome sequence of Methanohalophilus portucalensis strain FDF1.</title>
        <authorList>
            <person name="Lai M.-C."/>
            <person name="Lai S.-J."/>
        </authorList>
    </citation>
    <scope>NUCLEOTIDE SEQUENCE [LARGE SCALE GENOMIC DNA]</scope>
    <source>
        <strain evidence="12 15">FDF-1</strain>
    </source>
</reference>
<feature type="domain" description="HD Cas3-type" evidence="11">
    <location>
        <begin position="18"/>
        <end position="212"/>
    </location>
</feature>
<dbReference type="Proteomes" id="UP000278252">
    <property type="component" value="Unassembled WGS sequence"/>
</dbReference>
<dbReference type="OrthoDB" id="43851at2157"/>
<evidence type="ECO:0000313" key="17">
    <source>
        <dbReference type="Proteomes" id="UP000278252"/>
    </source>
</evidence>
<evidence type="ECO:0000256" key="3">
    <source>
        <dbReference type="ARBA" id="ARBA00022722"/>
    </source>
</evidence>
<dbReference type="GO" id="GO:0140097">
    <property type="term" value="F:catalytic activity, acting on DNA"/>
    <property type="evidence" value="ECO:0007669"/>
    <property type="project" value="UniProtKB-ARBA"/>
</dbReference>
<accession>A0A1L9C650</accession>
<dbReference type="PROSITE" id="PS51643">
    <property type="entry name" value="HD_CAS3"/>
    <property type="match status" value="1"/>
</dbReference>
<dbReference type="Pfam" id="PF00270">
    <property type="entry name" value="DEAD"/>
    <property type="match status" value="1"/>
</dbReference>
<dbReference type="InterPro" id="IPR014001">
    <property type="entry name" value="Helicase_ATP-bd"/>
</dbReference>
<dbReference type="RefSeq" id="WP_072359091.1">
    <property type="nucleotide sequence ID" value="NZ_FXBN01000001.1"/>
</dbReference>
<keyword evidence="5" id="KW-0547">Nucleotide-binding</keyword>
<dbReference type="Gene3D" id="1.10.3210.30">
    <property type="match status" value="1"/>
</dbReference>
<dbReference type="EMBL" id="RJJH01000001">
    <property type="protein sequence ID" value="RNI13263.1"/>
    <property type="molecule type" value="Genomic_DNA"/>
</dbReference>
<keyword evidence="10" id="KW-0175">Coiled coil</keyword>
<dbReference type="GO" id="GO:0046872">
    <property type="term" value="F:metal ion binding"/>
    <property type="evidence" value="ECO:0007669"/>
    <property type="project" value="UniProtKB-KW"/>
</dbReference>
<comment type="similarity">
    <text evidence="2">In the central section; belongs to the CRISPR-associated helicase Cas3 family.</text>
</comment>
<dbReference type="Pfam" id="PF22590">
    <property type="entry name" value="Cas3-like_C_2"/>
    <property type="match status" value="1"/>
</dbReference>
<dbReference type="Gene3D" id="3.40.50.300">
    <property type="entry name" value="P-loop containing nucleotide triphosphate hydrolases"/>
    <property type="match status" value="2"/>
</dbReference>
<dbReference type="GO" id="GO:0051607">
    <property type="term" value="P:defense response to virus"/>
    <property type="evidence" value="ECO:0007669"/>
    <property type="project" value="UniProtKB-KW"/>
</dbReference>
<gene>
    <name evidence="13" type="ORF">EFE41_01390</name>
    <name evidence="12" type="ORF">MPF_0724</name>
    <name evidence="14" type="ORF">SAMN06264941_0627</name>
</gene>
<dbReference type="Pfam" id="PF01966">
    <property type="entry name" value="HD"/>
    <property type="match status" value="1"/>
</dbReference>
<dbReference type="InterPro" id="IPR006474">
    <property type="entry name" value="Helicase_Cas3_CRISPR-ass_core"/>
</dbReference>
<evidence type="ECO:0000256" key="4">
    <source>
        <dbReference type="ARBA" id="ARBA00022723"/>
    </source>
</evidence>
<dbReference type="STRING" id="523843.SAMN06264941_0627"/>
<evidence type="ECO:0000256" key="9">
    <source>
        <dbReference type="ARBA" id="ARBA00023118"/>
    </source>
</evidence>
<evidence type="ECO:0000256" key="5">
    <source>
        <dbReference type="ARBA" id="ARBA00022741"/>
    </source>
</evidence>
<keyword evidence="16" id="KW-1185">Reference proteome</keyword>
<reference evidence="14" key="3">
    <citation type="submission" date="2017-04" db="EMBL/GenBank/DDBJ databases">
        <authorList>
            <person name="Afonso C.L."/>
            <person name="Miller P.J."/>
            <person name="Scott M.A."/>
            <person name="Spackman E."/>
            <person name="Goraichik I."/>
            <person name="Dimitrov K.M."/>
            <person name="Suarez D.L."/>
            <person name="Swayne D.E."/>
        </authorList>
    </citation>
    <scope>NUCLEOTIDE SEQUENCE [LARGE SCALE GENOMIC DNA]</scope>
    <source>
        <strain evidence="14">FDF-1</strain>
    </source>
</reference>
<evidence type="ECO:0000256" key="7">
    <source>
        <dbReference type="ARBA" id="ARBA00022806"/>
    </source>
</evidence>
<dbReference type="InterPro" id="IPR006483">
    <property type="entry name" value="CRISPR-assoc_Cas3_HD"/>
</dbReference>
<dbReference type="CDD" id="cd09641">
    <property type="entry name" value="Cas3''_I"/>
    <property type="match status" value="1"/>
</dbReference>
<keyword evidence="3" id="KW-0540">Nuclease</keyword>
<dbReference type="GO" id="GO:0016787">
    <property type="term" value="F:hydrolase activity"/>
    <property type="evidence" value="ECO:0007669"/>
    <property type="project" value="UniProtKB-KW"/>
</dbReference>
<dbReference type="InterPro" id="IPR011545">
    <property type="entry name" value="DEAD/DEAH_box_helicase_dom"/>
</dbReference>
<keyword evidence="6" id="KW-0378">Hydrolase</keyword>
<reference evidence="13 17" key="4">
    <citation type="submission" date="2018-10" db="EMBL/GenBank/DDBJ databases">
        <title>Cultivation of a novel Methanohalophilus strain from Kebrit Deep of the Red Sea and a genomic comparison of members of the genus Methanohalophilus.</title>
        <authorList>
            <person name="Guan Y."/>
            <person name="Ngugi D.K."/>
            <person name="Stingl U."/>
        </authorList>
    </citation>
    <scope>NUCLEOTIDE SEQUENCE [LARGE SCALE GENOMIC DNA]</scope>
    <source>
        <strain evidence="13 17">DSM 7471</strain>
    </source>
</reference>
<proteinExistence type="inferred from homology"/>
<keyword evidence="13" id="KW-0255">Endonuclease</keyword>
<evidence type="ECO:0000256" key="2">
    <source>
        <dbReference type="ARBA" id="ARBA00009046"/>
    </source>
</evidence>
<dbReference type="EMBL" id="JWTK01000002">
    <property type="protein sequence ID" value="OJH49931.1"/>
    <property type="molecule type" value="Genomic_DNA"/>
</dbReference>
<dbReference type="CDD" id="cd17930">
    <property type="entry name" value="DEXHc_cas3"/>
    <property type="match status" value="1"/>
</dbReference>
<keyword evidence="8" id="KW-0067">ATP-binding</keyword>
<dbReference type="InterPro" id="IPR006674">
    <property type="entry name" value="HD_domain"/>
</dbReference>
<dbReference type="InterPro" id="IPR038257">
    <property type="entry name" value="CRISPR-assoc_Cas3_HD_sf"/>
</dbReference>
<evidence type="ECO:0000256" key="10">
    <source>
        <dbReference type="SAM" id="Coils"/>
    </source>
</evidence>
<dbReference type="GO" id="GO:0003676">
    <property type="term" value="F:nucleic acid binding"/>
    <property type="evidence" value="ECO:0007669"/>
    <property type="project" value="InterPro"/>
</dbReference>
<evidence type="ECO:0000313" key="12">
    <source>
        <dbReference type="EMBL" id="OJH49931.1"/>
    </source>
</evidence>
<evidence type="ECO:0000259" key="11">
    <source>
        <dbReference type="PROSITE" id="PS51643"/>
    </source>
</evidence>
<comment type="similarity">
    <text evidence="1">In the N-terminal section; belongs to the CRISPR-associated nuclease Cas3-HD family.</text>
</comment>
<dbReference type="AlphaFoldDB" id="A0A1L9C650"/>
<keyword evidence="4" id="KW-0479">Metal-binding</keyword>
<name>A0A1L9C650_9EURY</name>